<name>A0A1F8C2B8_9BACT</name>
<dbReference type="AlphaFoldDB" id="A0A1F8C2B8"/>
<protein>
    <recommendedName>
        <fullName evidence="1">Aminoglycoside phosphotransferase domain-containing protein</fullName>
    </recommendedName>
</protein>
<reference evidence="2 3" key="1">
    <citation type="journal article" date="2016" name="Nat. Commun.">
        <title>Thousands of microbial genomes shed light on interconnected biogeochemical processes in an aquifer system.</title>
        <authorList>
            <person name="Anantharaman K."/>
            <person name="Brown C.T."/>
            <person name="Hug L.A."/>
            <person name="Sharon I."/>
            <person name="Castelle C.J."/>
            <person name="Probst A.J."/>
            <person name="Thomas B.C."/>
            <person name="Singh A."/>
            <person name="Wilkins M.J."/>
            <person name="Karaoz U."/>
            <person name="Brodie E.L."/>
            <person name="Williams K.H."/>
            <person name="Hubbard S.S."/>
            <person name="Banfield J.F."/>
        </authorList>
    </citation>
    <scope>NUCLEOTIDE SEQUENCE [LARGE SCALE GENOMIC DNA]</scope>
</reference>
<dbReference type="Proteomes" id="UP000178429">
    <property type="component" value="Unassembled WGS sequence"/>
</dbReference>
<proteinExistence type="predicted"/>
<evidence type="ECO:0000313" key="2">
    <source>
        <dbReference type="EMBL" id="OGM70280.1"/>
    </source>
</evidence>
<dbReference type="SUPFAM" id="SSF56112">
    <property type="entry name" value="Protein kinase-like (PK-like)"/>
    <property type="match status" value="1"/>
</dbReference>
<sequence>MTERNNKYLKHFEGDRALKRYQNEIQCAQMFPLITPRVISRDDKNLRLEFELLRGDNTAFTKSGLVAIGRTLAQTHKQAGIESGEWVESGLLSRYQATNISSLRERYQSAKGEIEAPRYSLTHGDYRRRNIFLTEGDGVKVIDWEFAGTNLIYWDLAIFIGDMRHQRYHKIHDLDDSHFLEAYTGEIPLTDEEANFCRVLGGVDIVLDHMEPRQGEKPPEPSDLFVNFNEEEMKYLLHSN</sequence>
<organism evidence="2 3">
    <name type="scientific">Candidatus Woesebacteria bacterium RIFCSPLOWO2_01_FULL_44_14</name>
    <dbReference type="NCBI Taxonomy" id="1802525"/>
    <lineage>
        <taxon>Bacteria</taxon>
        <taxon>Candidatus Woeseibacteriota</taxon>
    </lineage>
</organism>
<dbReference type="STRING" id="1802525.A2975_04385"/>
<dbReference type="Pfam" id="PF01636">
    <property type="entry name" value="APH"/>
    <property type="match status" value="1"/>
</dbReference>
<evidence type="ECO:0000313" key="3">
    <source>
        <dbReference type="Proteomes" id="UP000178429"/>
    </source>
</evidence>
<dbReference type="EMBL" id="MGHL01000006">
    <property type="protein sequence ID" value="OGM70280.1"/>
    <property type="molecule type" value="Genomic_DNA"/>
</dbReference>
<feature type="domain" description="Aminoglycoside phosphotransferase" evidence="1">
    <location>
        <begin position="116"/>
        <end position="164"/>
    </location>
</feature>
<evidence type="ECO:0000259" key="1">
    <source>
        <dbReference type="Pfam" id="PF01636"/>
    </source>
</evidence>
<comment type="caution">
    <text evidence="2">The sequence shown here is derived from an EMBL/GenBank/DDBJ whole genome shotgun (WGS) entry which is preliminary data.</text>
</comment>
<gene>
    <name evidence="2" type="ORF">A2975_04385</name>
</gene>
<dbReference type="InterPro" id="IPR002575">
    <property type="entry name" value="Aminoglycoside_PTrfase"/>
</dbReference>
<dbReference type="InterPro" id="IPR011009">
    <property type="entry name" value="Kinase-like_dom_sf"/>
</dbReference>
<dbReference type="Gene3D" id="3.90.1200.10">
    <property type="match status" value="1"/>
</dbReference>
<accession>A0A1F8C2B8</accession>